<sequence>MVVMETLNTFQPRTFTPAFLGGDTEGDRYRPRAYTPAPGETAGGQTDGQKFVPHTFTPAYISEELDEMYEEEERQRPWL</sequence>
<gene>
    <name evidence="2" type="ORF">MAR_010236</name>
</gene>
<evidence type="ECO:0000313" key="2">
    <source>
        <dbReference type="EMBL" id="WAR03678.1"/>
    </source>
</evidence>
<accession>A0ABY7E116</accession>
<evidence type="ECO:0000256" key="1">
    <source>
        <dbReference type="SAM" id="MobiDB-lite"/>
    </source>
</evidence>
<dbReference type="EMBL" id="CP111015">
    <property type="protein sequence ID" value="WAR03678.1"/>
    <property type="molecule type" value="Genomic_DNA"/>
</dbReference>
<proteinExistence type="predicted"/>
<dbReference type="Proteomes" id="UP001164746">
    <property type="component" value="Chromosome 4"/>
</dbReference>
<reference evidence="2" key="1">
    <citation type="submission" date="2022-11" db="EMBL/GenBank/DDBJ databases">
        <title>Centuries of genome instability and evolution in soft-shell clam transmissible cancer (bioRxiv).</title>
        <authorList>
            <person name="Hart S.F.M."/>
            <person name="Yonemitsu M.A."/>
            <person name="Giersch R.M."/>
            <person name="Beal B.F."/>
            <person name="Arriagada G."/>
            <person name="Davis B.W."/>
            <person name="Ostrander E.A."/>
            <person name="Goff S.P."/>
            <person name="Metzger M.J."/>
        </authorList>
    </citation>
    <scope>NUCLEOTIDE SEQUENCE</scope>
    <source>
        <strain evidence="2">MELC-2E11</strain>
        <tissue evidence="2">Siphon/mantle</tissue>
    </source>
</reference>
<keyword evidence="3" id="KW-1185">Reference proteome</keyword>
<name>A0ABY7E116_MYAAR</name>
<feature type="region of interest" description="Disordered" evidence="1">
    <location>
        <begin position="14"/>
        <end position="52"/>
    </location>
</feature>
<protein>
    <submittedName>
        <fullName evidence="2">Uncharacterized protein</fullName>
    </submittedName>
</protein>
<evidence type="ECO:0000313" key="3">
    <source>
        <dbReference type="Proteomes" id="UP001164746"/>
    </source>
</evidence>
<organism evidence="2 3">
    <name type="scientific">Mya arenaria</name>
    <name type="common">Soft-shell clam</name>
    <dbReference type="NCBI Taxonomy" id="6604"/>
    <lineage>
        <taxon>Eukaryota</taxon>
        <taxon>Metazoa</taxon>
        <taxon>Spiralia</taxon>
        <taxon>Lophotrochozoa</taxon>
        <taxon>Mollusca</taxon>
        <taxon>Bivalvia</taxon>
        <taxon>Autobranchia</taxon>
        <taxon>Heteroconchia</taxon>
        <taxon>Euheterodonta</taxon>
        <taxon>Imparidentia</taxon>
        <taxon>Neoheterodontei</taxon>
        <taxon>Myida</taxon>
        <taxon>Myoidea</taxon>
        <taxon>Myidae</taxon>
        <taxon>Mya</taxon>
    </lineage>
</organism>